<evidence type="ECO:0000259" key="8">
    <source>
        <dbReference type="Pfam" id="PF16531"/>
    </source>
</evidence>
<evidence type="ECO:0000256" key="1">
    <source>
        <dbReference type="ARBA" id="ARBA00004300"/>
    </source>
</evidence>
<feature type="compositionally biased region" description="Polar residues" evidence="7">
    <location>
        <begin position="356"/>
        <end position="367"/>
    </location>
</feature>
<evidence type="ECO:0000313" key="9">
    <source>
        <dbReference type="EMBL" id="ELA47890.1"/>
    </source>
</evidence>
<dbReference type="HOGENOM" id="CLU_738101_0_0_1"/>
<evidence type="ECO:0000313" key="10">
    <source>
        <dbReference type="Proteomes" id="UP000011081"/>
    </source>
</evidence>
<evidence type="ECO:0000256" key="3">
    <source>
        <dbReference type="ARBA" id="ARBA00023054"/>
    </source>
</evidence>
<dbReference type="InParanoid" id="L2GXT5"/>
<keyword evidence="5" id="KW-0131">Cell cycle</keyword>
<name>L2GXT5_VAVCU</name>
<evidence type="ECO:0000256" key="6">
    <source>
        <dbReference type="SAM" id="Coils"/>
    </source>
</evidence>
<keyword evidence="3 6" id="KW-0175">Coiled coil</keyword>
<dbReference type="OrthoDB" id="49058at2759"/>
<dbReference type="RefSeq" id="XP_008073631.1">
    <property type="nucleotide sequence ID" value="XM_008075440.1"/>
</dbReference>
<comment type="subcellular location">
    <subcellularLocation>
        <location evidence="1">Cytoplasm</location>
        <location evidence="1">Cytoskeleton</location>
        <location evidence="1">Microtubule organizing center</location>
        <location evidence="1">Centrosome</location>
    </subcellularLocation>
</comment>
<dbReference type="VEuPathDB" id="MicrosporidiaDB:VCUG_00610"/>
<dbReference type="GeneID" id="19878495"/>
<keyword evidence="4" id="KW-0206">Cytoskeleton</keyword>
<organism evidence="9 10">
    <name type="scientific">Vavraia culicis (isolate floridensis)</name>
    <name type="common">Microsporidian parasite</name>
    <dbReference type="NCBI Taxonomy" id="948595"/>
    <lineage>
        <taxon>Eukaryota</taxon>
        <taxon>Fungi</taxon>
        <taxon>Fungi incertae sedis</taxon>
        <taxon>Microsporidia</taxon>
        <taxon>Pleistophoridae</taxon>
        <taxon>Vavraia</taxon>
    </lineage>
</organism>
<protein>
    <recommendedName>
        <fullName evidence="8">Spindle assembly abnormal protein 6 N-terminal domain-containing protein</fullName>
    </recommendedName>
</protein>
<feature type="domain" description="Spindle assembly abnormal protein 6 N-terminal" evidence="8">
    <location>
        <begin position="5"/>
        <end position="118"/>
    </location>
</feature>
<keyword evidence="2" id="KW-0963">Cytoplasm</keyword>
<dbReference type="InterPro" id="IPR032396">
    <property type="entry name" value="SAS-6_N"/>
</dbReference>
<evidence type="ECO:0000256" key="4">
    <source>
        <dbReference type="ARBA" id="ARBA00023212"/>
    </source>
</evidence>
<evidence type="ECO:0000256" key="7">
    <source>
        <dbReference type="SAM" id="MobiDB-lite"/>
    </source>
</evidence>
<feature type="coiled-coil region" evidence="6">
    <location>
        <begin position="187"/>
        <end position="343"/>
    </location>
</feature>
<proteinExistence type="predicted"/>
<dbReference type="Pfam" id="PF16531">
    <property type="entry name" value="SAS-6_N"/>
    <property type="match status" value="1"/>
</dbReference>
<keyword evidence="10" id="KW-1185">Reference proteome</keyword>
<sequence length="375" mass="44703">MKDSLFNERVPVQCSSDAVSSILTCDITLENDTLQIKLIDTNDIFKFYQCTITGTSYVHLKNEQELRVNFENFVRKVIELFYQSKNGRMKALFDKDSDRFIFVEQNEFRNIVRLELRFKVPDENDYKRYLADMISRMEVTGVKLRKENVQLKESLRNLENEMGTRVADLTGRNRVLDEHLCRIKSKMESMEKENDSLVGEREELKKRMVEIEKENSTYKFEIEKKKIEEYKKEQEFLRLKEVEECKNGLEKEIKVANDIIRKLRDDLKRQNEGKENMSETIEKLKDENEKLVKSNEDTKKNAKEKEDKIRGLKENLKRKDERIKNLEMDKKQLIKKMEEAKFVYNHFYKKREGEISSVSESQNSTFSVHPESPPR</sequence>
<reference evidence="10" key="1">
    <citation type="submission" date="2011-03" db="EMBL/GenBank/DDBJ databases">
        <title>The genome sequence of Vavraia culicis strain floridensis.</title>
        <authorList>
            <consortium name="The Broad Institute Genome Sequencing Platform"/>
            <person name="Cuomo C."/>
            <person name="Becnel J."/>
            <person name="Sanscrainte N."/>
            <person name="Young S.K."/>
            <person name="Zeng Q."/>
            <person name="Gargeya S."/>
            <person name="Fitzgerald M."/>
            <person name="Haas B."/>
            <person name="Abouelleil A."/>
            <person name="Alvarado L."/>
            <person name="Arachchi H.M."/>
            <person name="Berlin A."/>
            <person name="Chapman S.B."/>
            <person name="Gearin G."/>
            <person name="Goldberg J."/>
            <person name="Griggs A."/>
            <person name="Gujja S."/>
            <person name="Hansen M."/>
            <person name="Heiman D."/>
            <person name="Howarth C."/>
            <person name="Larimer J."/>
            <person name="Lui A."/>
            <person name="MacDonald P.J.P."/>
            <person name="McCowen C."/>
            <person name="Montmayeur A."/>
            <person name="Murphy C."/>
            <person name="Neiman D."/>
            <person name="Pearson M."/>
            <person name="Priest M."/>
            <person name="Roberts A."/>
            <person name="Saif S."/>
            <person name="Shea T."/>
            <person name="Sisk P."/>
            <person name="Stolte C."/>
            <person name="Sykes S."/>
            <person name="Wortman J."/>
            <person name="Nusbaum C."/>
            <person name="Birren B."/>
        </authorList>
    </citation>
    <scope>NUCLEOTIDE SEQUENCE [LARGE SCALE GENOMIC DNA]</scope>
    <source>
        <strain evidence="10">floridensis</strain>
    </source>
</reference>
<dbReference type="Proteomes" id="UP000011081">
    <property type="component" value="Unassembled WGS sequence"/>
</dbReference>
<dbReference type="InterPro" id="IPR038558">
    <property type="entry name" value="SAS-6_N_sf"/>
</dbReference>
<accession>L2GXT5</accession>
<gene>
    <name evidence="9" type="ORF">VCUG_00610</name>
</gene>
<dbReference type="PANTHER" id="PTHR44281:SF2">
    <property type="entry name" value="SPINDLE ASSEMBLY ABNORMAL PROTEIN 6 HOMOLOG"/>
    <property type="match status" value="1"/>
</dbReference>
<dbReference type="EMBL" id="GL877410">
    <property type="protein sequence ID" value="ELA47890.1"/>
    <property type="molecule type" value="Genomic_DNA"/>
</dbReference>
<dbReference type="STRING" id="948595.L2GXT5"/>
<feature type="region of interest" description="Disordered" evidence="7">
    <location>
        <begin position="353"/>
        <end position="375"/>
    </location>
</feature>
<dbReference type="Gene3D" id="2.170.210.20">
    <property type="entry name" value="Spindle assembly abnormal protein 6, N-terminal domain"/>
    <property type="match status" value="1"/>
</dbReference>
<dbReference type="OMA" id="DQMSNKP"/>
<evidence type="ECO:0000256" key="5">
    <source>
        <dbReference type="ARBA" id="ARBA00023306"/>
    </source>
</evidence>
<dbReference type="AlphaFoldDB" id="L2GXT5"/>
<dbReference type="PANTHER" id="PTHR44281">
    <property type="entry name" value="SPINDLE ASSEMBLY ABNORMAL PROTEIN 6 HOMOLOG"/>
    <property type="match status" value="1"/>
</dbReference>
<evidence type="ECO:0000256" key="2">
    <source>
        <dbReference type="ARBA" id="ARBA00022490"/>
    </source>
</evidence>